<accession>A0A344J6Z8</accession>
<keyword evidence="5" id="KW-1185">Reference proteome</keyword>
<dbReference type="GO" id="GO:0016052">
    <property type="term" value="P:carbohydrate catabolic process"/>
    <property type="evidence" value="ECO:0007669"/>
    <property type="project" value="InterPro"/>
</dbReference>
<feature type="signal peptide" evidence="1">
    <location>
        <begin position="1"/>
        <end position="24"/>
    </location>
</feature>
<feature type="domain" description="Carbohydrate-binding" evidence="2">
    <location>
        <begin position="46"/>
        <end position="200"/>
    </location>
</feature>
<keyword evidence="1" id="KW-0732">Signal</keyword>
<protein>
    <submittedName>
        <fullName evidence="4">Uncharacterized protein</fullName>
    </submittedName>
</protein>
<evidence type="ECO:0000256" key="1">
    <source>
        <dbReference type="SAM" id="SignalP"/>
    </source>
</evidence>
<organism evidence="4 5">
    <name type="scientific">Solilutibacter oculi</name>
    <dbReference type="NCBI Taxonomy" id="2698682"/>
    <lineage>
        <taxon>Bacteria</taxon>
        <taxon>Pseudomonadati</taxon>
        <taxon>Pseudomonadota</taxon>
        <taxon>Gammaproteobacteria</taxon>
        <taxon>Lysobacterales</taxon>
        <taxon>Lysobacteraceae</taxon>
        <taxon>Solilutibacter</taxon>
    </lineage>
</organism>
<dbReference type="GO" id="GO:0030246">
    <property type="term" value="F:carbohydrate binding"/>
    <property type="evidence" value="ECO:0007669"/>
    <property type="project" value="InterPro"/>
</dbReference>
<dbReference type="KEGG" id="lue:DCD74_09030"/>
<dbReference type="PROSITE" id="PS51257">
    <property type="entry name" value="PROKAR_LIPOPROTEIN"/>
    <property type="match status" value="1"/>
</dbReference>
<dbReference type="Proteomes" id="UP000251842">
    <property type="component" value="Chromosome"/>
</dbReference>
<dbReference type="Pfam" id="PF19313">
    <property type="entry name" value="DUF5916"/>
    <property type="match status" value="1"/>
</dbReference>
<dbReference type="SUPFAM" id="SSF49344">
    <property type="entry name" value="CBD9-like"/>
    <property type="match status" value="1"/>
</dbReference>
<evidence type="ECO:0000259" key="2">
    <source>
        <dbReference type="Pfam" id="PF06452"/>
    </source>
</evidence>
<evidence type="ECO:0000313" key="5">
    <source>
        <dbReference type="Proteomes" id="UP000251842"/>
    </source>
</evidence>
<evidence type="ECO:0000313" key="4">
    <source>
        <dbReference type="EMBL" id="AXA84808.1"/>
    </source>
</evidence>
<dbReference type="Gene3D" id="2.60.40.1190">
    <property type="match status" value="1"/>
</dbReference>
<dbReference type="GO" id="GO:0004553">
    <property type="term" value="F:hydrolase activity, hydrolyzing O-glycosyl compounds"/>
    <property type="evidence" value="ECO:0007669"/>
    <property type="project" value="InterPro"/>
</dbReference>
<feature type="chain" id="PRO_5016782762" evidence="1">
    <location>
        <begin position="25"/>
        <end position="743"/>
    </location>
</feature>
<reference evidence="5" key="1">
    <citation type="submission" date="2018-05" db="EMBL/GenBank/DDBJ databases">
        <title>Luteimonas pekinense sp. nov., isolated from human Meibomian gland secretions, Beijing, China.</title>
        <authorList>
            <person name="Wen T."/>
            <person name="Bai H."/>
            <person name="Lv H."/>
        </authorList>
    </citation>
    <scope>NUCLEOTIDE SEQUENCE [LARGE SCALE GENOMIC DNA]</scope>
    <source>
        <strain evidence="5">83-4</strain>
    </source>
</reference>
<proteinExistence type="predicted"/>
<sequence length="743" mass="83076">MTTRPARTLLALALALACALPAAAAEEAGTQLPVHDIPRIGGDITIDGVLDDAAWSQAQVVDIAFEVSPGDNIPAPQKTTVRVGHDEHALYVAFHAEDTDPSRIRAYLRDRDSAFNDDWVGMFMDTFDDQRRAYEFFVNPLGVQMDLIKDETNGGNEDSSWDGLWTSAGRITDTGYDVEIRIPFSTLRFRNVEGMQRWGIGFFRNYPRDKRHQLMSNRVKRGGNCLTCTLEKYQGMAGVQQGRNLEVVPSLTVGRSETRSAAGQPWRNDGFKVEPGLDVSWAPSPNMTLNATINPDFSQVESDQAQLDLNQSFALYFDEKRPFFMEGSDYFNTPLQVLYTRQIADPDAGLRVTGRSGSGAYGALVARDAVTQLLLPGALGSGFTVLDQPVNVAVGRYRHNLNDQTTVGVIGTFRHGDHYSNDVVGVDGRWQTGHHTVSTQLLSSQSEYPSVLGLADDSPSGKAMRAYYGYNDRNWSFNSWHERIDPGFRADLGFIGQVGYRKSLVGGGRNWFRDGKPFNRFNLYADWDITHRADGQLLENEFETSFNVRGPLQSDFSLIGMSRERFWNGVMFDEAYVALNGSFRPRGGMLFGVYARSGTQIDLTATRRGRGNAIETWGDVDIGRRLNLNWSLSRQQLDRDGGTAFSASLADVRLGWQIDPRQRIRLALQGNRIDRDPLLYTRPVNAHSRSTAAQLIYSYKVNPRTAFYAGTSFGAFMDDANPELFNNSRSLFLKFSYAWQPQF</sequence>
<dbReference type="Pfam" id="PF06452">
    <property type="entry name" value="CBM9_1"/>
    <property type="match status" value="1"/>
</dbReference>
<dbReference type="AlphaFoldDB" id="A0A344J6Z8"/>
<feature type="domain" description="DUF5916" evidence="3">
    <location>
        <begin position="271"/>
        <end position="344"/>
    </location>
</feature>
<dbReference type="RefSeq" id="WP_112927021.1">
    <property type="nucleotide sequence ID" value="NZ_CP029556.1"/>
</dbReference>
<name>A0A344J6Z8_9GAMM</name>
<dbReference type="InterPro" id="IPR010502">
    <property type="entry name" value="Carb-bd_dom_fam9"/>
</dbReference>
<evidence type="ECO:0000259" key="3">
    <source>
        <dbReference type="Pfam" id="PF19313"/>
    </source>
</evidence>
<dbReference type="CDD" id="cd09618">
    <property type="entry name" value="CBM9_like_2"/>
    <property type="match status" value="1"/>
</dbReference>
<dbReference type="InterPro" id="IPR045670">
    <property type="entry name" value="DUF5916"/>
</dbReference>
<dbReference type="EMBL" id="CP029556">
    <property type="protein sequence ID" value="AXA84808.1"/>
    <property type="molecule type" value="Genomic_DNA"/>
</dbReference>
<dbReference type="OrthoDB" id="9786766at2"/>
<gene>
    <name evidence="4" type="ORF">DCD74_09030</name>
</gene>